<dbReference type="EMBL" id="JBHSOZ010000017">
    <property type="protein sequence ID" value="MFC5714477.1"/>
    <property type="molecule type" value="Genomic_DNA"/>
</dbReference>
<keyword evidence="3 6" id="KW-1015">Disulfide bond</keyword>
<dbReference type="InterPro" id="IPR000397">
    <property type="entry name" value="Heat_shock_Hsp33"/>
</dbReference>
<dbReference type="Gene3D" id="3.90.1280.10">
    <property type="entry name" value="HSP33 redox switch-like"/>
    <property type="match status" value="1"/>
</dbReference>
<dbReference type="Proteomes" id="UP001596142">
    <property type="component" value="Unassembled WGS sequence"/>
</dbReference>
<dbReference type="PANTHER" id="PTHR30111">
    <property type="entry name" value="33 KDA CHAPERONIN"/>
    <property type="match status" value="1"/>
</dbReference>
<dbReference type="InterPro" id="IPR016153">
    <property type="entry name" value="Heat_shock_Hsp33_N"/>
</dbReference>
<evidence type="ECO:0000256" key="1">
    <source>
        <dbReference type="ARBA" id="ARBA00022490"/>
    </source>
</evidence>
<dbReference type="HAMAP" id="MF_00117">
    <property type="entry name" value="HslO"/>
    <property type="match status" value="1"/>
</dbReference>
<dbReference type="SUPFAM" id="SSF64397">
    <property type="entry name" value="Hsp33 domain"/>
    <property type="match status" value="1"/>
</dbReference>
<protein>
    <recommendedName>
        <fullName evidence="6">33 kDa chaperonin</fullName>
    </recommendedName>
    <alternativeName>
        <fullName evidence="6">Heat shock protein 33 homolog</fullName>
        <shortName evidence="6">HSP33</shortName>
    </alternativeName>
</protein>
<dbReference type="Pfam" id="PF01430">
    <property type="entry name" value="HSP33"/>
    <property type="match status" value="1"/>
</dbReference>
<gene>
    <name evidence="6 7" type="primary">hslO</name>
    <name evidence="7" type="ORF">ACFPU1_17165</name>
</gene>
<dbReference type="RefSeq" id="WP_054637358.1">
    <property type="nucleotide sequence ID" value="NZ_JBHSOZ010000017.1"/>
</dbReference>
<proteinExistence type="inferred from homology"/>
<dbReference type="PANTHER" id="PTHR30111:SF1">
    <property type="entry name" value="33 KDA CHAPERONIN"/>
    <property type="match status" value="1"/>
</dbReference>
<evidence type="ECO:0000313" key="8">
    <source>
        <dbReference type="Proteomes" id="UP001596142"/>
    </source>
</evidence>
<dbReference type="Gene3D" id="3.55.30.10">
    <property type="entry name" value="Hsp33 domain"/>
    <property type="match status" value="1"/>
</dbReference>
<keyword evidence="8" id="KW-1185">Reference proteome</keyword>
<evidence type="ECO:0000256" key="4">
    <source>
        <dbReference type="ARBA" id="ARBA00023186"/>
    </source>
</evidence>
<comment type="function">
    <text evidence="6">Redox regulated molecular chaperone. Protects both thermally unfolding and oxidatively damaged proteins from irreversible aggregation. Plays an important role in the bacterial defense system toward oxidative stress.</text>
</comment>
<comment type="subcellular location">
    <subcellularLocation>
        <location evidence="6">Cytoplasm</location>
    </subcellularLocation>
</comment>
<keyword evidence="5 6" id="KW-0676">Redox-active center</keyword>
<dbReference type="CDD" id="cd00498">
    <property type="entry name" value="Hsp33"/>
    <property type="match status" value="1"/>
</dbReference>
<sequence>MSDYLVKATAYEGKVRAYAIKSTEMVNEAVRRHQAWPTAAAALGRAMTAGSMMGAMLKGDDKLTIKIEGGGPMGPIVVDSDSKGNTRGYAHNLQVHFDLNKHGKLDVARAVGTEGHLAIVKDLGMKEHFTGNSPIVSGELGEDFTYYFVTSEQVPSSVGLGVLVNPDNTIMAAGGFILQLLPGADDELIDNLEKQLGAMPPISKLIEKGKNPEEILQIIFGEEVKILDKQEVKFTCQCSKERVGNAIVSLGSEELEDMIQKDKGAETQCHFCNEIYNFSVEDLQELKERALNSESNTPG</sequence>
<evidence type="ECO:0000256" key="6">
    <source>
        <dbReference type="HAMAP-Rule" id="MF_00117"/>
    </source>
</evidence>
<evidence type="ECO:0000256" key="3">
    <source>
        <dbReference type="ARBA" id="ARBA00023157"/>
    </source>
</evidence>
<reference evidence="8" key="1">
    <citation type="journal article" date="2019" name="Int. J. Syst. Evol. Microbiol.">
        <title>The Global Catalogue of Microorganisms (GCM) 10K type strain sequencing project: providing services to taxonomists for standard genome sequencing and annotation.</title>
        <authorList>
            <consortium name="The Broad Institute Genomics Platform"/>
            <consortium name="The Broad Institute Genome Sequencing Center for Infectious Disease"/>
            <person name="Wu L."/>
            <person name="Ma J."/>
        </authorList>
    </citation>
    <scope>NUCLEOTIDE SEQUENCE [LARGE SCALE GENOMIC DNA]</scope>
    <source>
        <strain evidence="8">CECT 7184</strain>
    </source>
</reference>
<keyword evidence="4 6" id="KW-0143">Chaperone</keyword>
<dbReference type="NCBIfam" id="NF001033">
    <property type="entry name" value="PRK00114.1"/>
    <property type="match status" value="1"/>
</dbReference>
<comment type="caution">
    <text evidence="7">The sequence shown here is derived from an EMBL/GenBank/DDBJ whole genome shotgun (WGS) entry which is preliminary data.</text>
</comment>
<keyword evidence="1 6" id="KW-0963">Cytoplasm</keyword>
<evidence type="ECO:0000256" key="2">
    <source>
        <dbReference type="ARBA" id="ARBA00022833"/>
    </source>
</evidence>
<comment type="PTM">
    <text evidence="6">Under oxidizing conditions two disulfide bonds are formed involving the reactive cysteines. Under reducing conditions zinc is bound to the reactive cysteines and the protein is inactive.</text>
</comment>
<accession>A0ABW0YSV8</accession>
<comment type="similarity">
    <text evidence="6">Belongs to the HSP33 family.</text>
</comment>
<evidence type="ECO:0000313" key="7">
    <source>
        <dbReference type="EMBL" id="MFC5714477.1"/>
    </source>
</evidence>
<keyword evidence="2 6" id="KW-0862">Zinc</keyword>
<dbReference type="InterPro" id="IPR016154">
    <property type="entry name" value="Heat_shock_Hsp33_C"/>
</dbReference>
<evidence type="ECO:0000256" key="5">
    <source>
        <dbReference type="ARBA" id="ARBA00023284"/>
    </source>
</evidence>
<dbReference type="PIRSF" id="PIRSF005261">
    <property type="entry name" value="Heat_shock_Hsp33"/>
    <property type="match status" value="1"/>
</dbReference>
<organism evidence="7 8">
    <name type="scientific">Thalassorhabdus alkalitolerans</name>
    <dbReference type="NCBI Taxonomy" id="2282697"/>
    <lineage>
        <taxon>Bacteria</taxon>
        <taxon>Bacillati</taxon>
        <taxon>Bacillota</taxon>
        <taxon>Bacilli</taxon>
        <taxon>Bacillales</taxon>
        <taxon>Bacillaceae</taxon>
        <taxon>Thalassorhabdus</taxon>
    </lineage>
</organism>
<feature type="disulfide bond" description="Redox-active" evidence="6">
    <location>
        <begin position="236"/>
        <end position="238"/>
    </location>
</feature>
<dbReference type="SUPFAM" id="SSF118352">
    <property type="entry name" value="HSP33 redox switch-like"/>
    <property type="match status" value="1"/>
</dbReference>
<name>A0ABW0YSV8_9BACI</name>
<feature type="disulfide bond" description="Redox-active" evidence="6">
    <location>
        <begin position="269"/>
        <end position="272"/>
    </location>
</feature>